<feature type="compositionally biased region" description="Polar residues" evidence="1">
    <location>
        <begin position="265"/>
        <end position="277"/>
    </location>
</feature>
<feature type="region of interest" description="Disordered" evidence="1">
    <location>
        <begin position="265"/>
        <end position="296"/>
    </location>
</feature>
<keyword evidence="2" id="KW-0812">Transmembrane</keyword>
<protein>
    <submittedName>
        <fullName evidence="3">PepSY domain-containing protein</fullName>
    </submittedName>
</protein>
<dbReference type="AlphaFoldDB" id="A0A3A4KQ22"/>
<feature type="transmembrane region" description="Helical" evidence="2">
    <location>
        <begin position="432"/>
        <end position="454"/>
    </location>
</feature>
<comment type="caution">
    <text evidence="3">The sequence shown here is derived from an EMBL/GenBank/DDBJ whole genome shotgun (WGS) entry which is preliminary data.</text>
</comment>
<keyword evidence="2" id="KW-1133">Transmembrane helix</keyword>
<evidence type="ECO:0000313" key="3">
    <source>
        <dbReference type="EMBL" id="RJO79803.1"/>
    </source>
</evidence>
<name>A0A3A4KQ22_9NOCA</name>
<evidence type="ECO:0000256" key="2">
    <source>
        <dbReference type="SAM" id="Phobius"/>
    </source>
</evidence>
<organism evidence="3 4">
    <name type="scientific">Nocardia panacis</name>
    <dbReference type="NCBI Taxonomy" id="2340916"/>
    <lineage>
        <taxon>Bacteria</taxon>
        <taxon>Bacillati</taxon>
        <taxon>Actinomycetota</taxon>
        <taxon>Actinomycetes</taxon>
        <taxon>Mycobacteriales</taxon>
        <taxon>Nocardiaceae</taxon>
        <taxon>Nocardia</taxon>
    </lineage>
</organism>
<dbReference type="PANTHER" id="PTHR34219:SF1">
    <property type="entry name" value="PEPSY DOMAIN-CONTAINING PROTEIN"/>
    <property type="match status" value="1"/>
</dbReference>
<reference evidence="3 4" key="1">
    <citation type="submission" date="2018-09" db="EMBL/GenBank/DDBJ databases">
        <title>YIM PH21274 draft genome.</title>
        <authorList>
            <person name="Miao C."/>
        </authorList>
    </citation>
    <scope>NUCLEOTIDE SEQUENCE [LARGE SCALE GENOMIC DNA]</scope>
    <source>
        <strain evidence="3 4">YIM PH 21724</strain>
    </source>
</reference>
<keyword evidence="4" id="KW-1185">Reference proteome</keyword>
<proteinExistence type="predicted"/>
<keyword evidence="2" id="KW-0472">Membrane</keyword>
<evidence type="ECO:0000313" key="4">
    <source>
        <dbReference type="Proteomes" id="UP000266677"/>
    </source>
</evidence>
<dbReference type="PANTHER" id="PTHR34219">
    <property type="entry name" value="IRON-REGULATED INNER MEMBRANE PROTEIN-RELATED"/>
    <property type="match status" value="1"/>
</dbReference>
<dbReference type="OrthoDB" id="9791166at2"/>
<dbReference type="Pfam" id="PF03929">
    <property type="entry name" value="PepSY_TM"/>
    <property type="match status" value="1"/>
</dbReference>
<feature type="transmembrane region" description="Helical" evidence="2">
    <location>
        <begin position="170"/>
        <end position="191"/>
    </location>
</feature>
<feature type="transmembrane region" description="Helical" evidence="2">
    <location>
        <begin position="33"/>
        <end position="57"/>
    </location>
</feature>
<feature type="transmembrane region" description="Helical" evidence="2">
    <location>
        <begin position="220"/>
        <end position="239"/>
    </location>
</feature>
<accession>A0A3A4KQ22</accession>
<dbReference type="RefSeq" id="WP_120036821.1">
    <property type="nucleotide sequence ID" value="NZ_QZFU01000006.1"/>
</dbReference>
<gene>
    <name evidence="3" type="ORF">D5S18_00530</name>
</gene>
<sequence>MTITEDLSVPEVSPRTEPTRRARNGLYPLAMRLHFYAGIFVAPFILIAAVTGALYAISPTLEQIVSRDLLQVAPEGPVKPLAEQVSAAVRTRPELSLVAVAPAPDAGRTTRVLFGDSTLGAGERRAVFVNPHTAEPVGESVVYGSSGALPLRTWIDHLHRDLHLGESGRIYSELAASWLWVIALAGLVLWWRRVRRRRQRDGVGWLLAPDRSAKGRGRTLNWHGAIGVWTLPLMLLLSVTGMTWSTYAGDNIAELRRQLSWTTPAVSTSLPGSTAPVQHSGGEHAEHHMSATSPTDPTARIQQLDWVYAIAKGQGVTQPAEIAIPSAAGQAFAVKERRMSGTYTVDAVAVDGATGAVTDSLRYADWPLMAKFTNWGIQFHMGLLFGLLNQLLLLAGMLGLIAVIVLGYRMWWRRRPTRGAGFALGRGPRRGALGQTAPWLVAPLVVVALVVAWFLPLVGLSLLGFLAVDVIVGVAGRWRAAK</sequence>
<feature type="transmembrane region" description="Helical" evidence="2">
    <location>
        <begin position="391"/>
        <end position="411"/>
    </location>
</feature>
<dbReference type="EMBL" id="QZFU01000006">
    <property type="protein sequence ID" value="RJO79803.1"/>
    <property type="molecule type" value="Genomic_DNA"/>
</dbReference>
<feature type="transmembrane region" description="Helical" evidence="2">
    <location>
        <begin position="460"/>
        <end position="478"/>
    </location>
</feature>
<evidence type="ECO:0000256" key="1">
    <source>
        <dbReference type="SAM" id="MobiDB-lite"/>
    </source>
</evidence>
<dbReference type="InterPro" id="IPR005625">
    <property type="entry name" value="PepSY-ass_TM"/>
</dbReference>
<dbReference type="Proteomes" id="UP000266677">
    <property type="component" value="Unassembled WGS sequence"/>
</dbReference>